<evidence type="ECO:0000313" key="3">
    <source>
        <dbReference type="Proteomes" id="UP000479531"/>
    </source>
</evidence>
<reference evidence="2 3" key="1">
    <citation type="submission" date="2019-10" db="EMBL/GenBank/DDBJ databases">
        <title>Roseburia spp. ameliorate alcoholic fatty liver via restoration of gut barrier function.</title>
        <authorList>
            <person name="Seo B."/>
            <person name="Ko G."/>
        </authorList>
    </citation>
    <scope>NUCLEOTIDE SEQUENCE [LARGE SCALE GENOMIC DNA]</scope>
    <source>
        <strain evidence="2 3">SNUG30017</strain>
    </source>
</reference>
<comment type="caution">
    <text evidence="2">The sequence shown here is derived from an EMBL/GenBank/DDBJ whole genome shotgun (WGS) entry which is preliminary data.</text>
</comment>
<dbReference type="AlphaFoldDB" id="A0A6L6XJW0"/>
<proteinExistence type="predicted"/>
<organism evidence="2 3">
    <name type="scientific">Roseburia intestinalis</name>
    <dbReference type="NCBI Taxonomy" id="166486"/>
    <lineage>
        <taxon>Bacteria</taxon>
        <taxon>Bacillati</taxon>
        <taxon>Bacillota</taxon>
        <taxon>Clostridia</taxon>
        <taxon>Lachnospirales</taxon>
        <taxon>Lachnospiraceae</taxon>
        <taxon>Roseburia</taxon>
    </lineage>
</organism>
<evidence type="ECO:0000256" key="1">
    <source>
        <dbReference type="SAM" id="Coils"/>
    </source>
</evidence>
<sequence length="145" mass="16410">MKEISKIQSEIKAIKKYREEATAKIKAERRRVEAEAAAKIEEERKKAEAEAKAREEARMKEVAAKVEAEHKKTAAKSIARSEAECKNVEDEAVIKNDVTAESTSNAVSNVTVGDTNDRIVISFLPEDWEMVKEYCEVNDIFYSEK</sequence>
<gene>
    <name evidence="2" type="ORF">GCK47_17615</name>
</gene>
<name>A0A6L6XJW0_9FIRM</name>
<dbReference type="RefSeq" id="WP_157351142.1">
    <property type="nucleotide sequence ID" value="NZ_WGGT01000036.1"/>
</dbReference>
<feature type="coiled-coil region" evidence="1">
    <location>
        <begin position="18"/>
        <end position="91"/>
    </location>
</feature>
<dbReference type="EMBL" id="WGGT01000036">
    <property type="protein sequence ID" value="MVQ47444.1"/>
    <property type="molecule type" value="Genomic_DNA"/>
</dbReference>
<protein>
    <submittedName>
        <fullName evidence="2">Uncharacterized protein</fullName>
    </submittedName>
</protein>
<evidence type="ECO:0000313" key="2">
    <source>
        <dbReference type="EMBL" id="MVQ47444.1"/>
    </source>
</evidence>
<dbReference type="Proteomes" id="UP000479531">
    <property type="component" value="Unassembled WGS sequence"/>
</dbReference>
<accession>A0A6L6XJW0</accession>
<keyword evidence="1" id="KW-0175">Coiled coil</keyword>